<name>A0A814DU26_9BILA</name>
<keyword evidence="4" id="KW-0378">Hydrolase</keyword>
<dbReference type="PANTHER" id="PTHR10030">
    <property type="entry name" value="ALPHA-L-FUCOSIDASE"/>
    <property type="match status" value="1"/>
</dbReference>
<feature type="domain" description="Glycoside hydrolase family 29 N-terminal" evidence="7">
    <location>
        <begin position="86"/>
        <end position="367"/>
    </location>
</feature>
<evidence type="ECO:0000313" key="11">
    <source>
        <dbReference type="Proteomes" id="UP000663855"/>
    </source>
</evidence>
<dbReference type="InterPro" id="IPR000933">
    <property type="entry name" value="Glyco_hydro_29"/>
</dbReference>
<evidence type="ECO:0000256" key="2">
    <source>
        <dbReference type="ARBA" id="ARBA00012662"/>
    </source>
</evidence>
<dbReference type="EC" id="3.2.1.51" evidence="2"/>
<sequence length="481" mass="54035">MKIAILLLLLCVSKYDGHPFRYNQHKQHGSSPSEKYRISPKTGVRIALPTPEQLQWQAQEIGVLIHFNIATYIETDGCSGQSVPNISLFNPYLFNTDNWVQTMLDLGAKSAVLVAKHACGFHMAPTDVKFPLSPFGEVIPYNYSIDYSRVKGIDVLDNFVKSCEQKQIRTGFYYTVVSNSWFNVESGLIQNRTLQPGQVNVTQETYDNVVLQQLREIWSRYGTLNEIWFDGGYTSTLKDPITALLANLQSQAVAFNGYGVSSNPARWIGTEMGIAPDPNWSTGITNDGGDPNSPIFCPAECDTTLQEHDRWFWGVNATLRSLEELIQVYHETVGRNCLLMLDLTPDRTGLIPPAYARRYKQLGDFIRSCYGTSAEPTKRLTLDHSNIYIQLFDSSPVTIDRSVIQEDQTLGQVIRAYTVDVQLINTTDTNQWFTVAQGTSIGNKKIDVWQGGPQLINAVRLTITKSVDRPVIKSFTVHLCD</sequence>
<dbReference type="Proteomes" id="UP000681720">
    <property type="component" value="Unassembled WGS sequence"/>
</dbReference>
<dbReference type="SMART" id="SM00812">
    <property type="entry name" value="Alpha_L_fucos"/>
    <property type="match status" value="1"/>
</dbReference>
<accession>A0A814DU26</accession>
<dbReference type="Gene3D" id="2.60.120.260">
    <property type="entry name" value="Galactose-binding domain-like"/>
    <property type="match status" value="1"/>
</dbReference>
<organism evidence="8 11">
    <name type="scientific">Rotaria magnacalcarata</name>
    <dbReference type="NCBI Taxonomy" id="392030"/>
    <lineage>
        <taxon>Eukaryota</taxon>
        <taxon>Metazoa</taxon>
        <taxon>Spiralia</taxon>
        <taxon>Gnathifera</taxon>
        <taxon>Rotifera</taxon>
        <taxon>Eurotatoria</taxon>
        <taxon>Bdelloidea</taxon>
        <taxon>Philodinida</taxon>
        <taxon>Philodinidae</taxon>
        <taxon>Rotaria</taxon>
    </lineage>
</organism>
<comment type="similarity">
    <text evidence="1">Belongs to the glycosyl hydrolase 29 family.</text>
</comment>
<dbReference type="InterPro" id="IPR057739">
    <property type="entry name" value="Glyco_hydro_29_N"/>
</dbReference>
<dbReference type="EMBL" id="CAJNOW010019243">
    <property type="protein sequence ID" value="CAF1671358.1"/>
    <property type="molecule type" value="Genomic_DNA"/>
</dbReference>
<dbReference type="InterPro" id="IPR017853">
    <property type="entry name" value="GH"/>
</dbReference>
<proteinExistence type="inferred from homology"/>
<keyword evidence="3 6" id="KW-0732">Signal</keyword>
<dbReference type="GO" id="GO:0016139">
    <property type="term" value="P:glycoside catabolic process"/>
    <property type="evidence" value="ECO:0007669"/>
    <property type="project" value="TreeGrafter"/>
</dbReference>
<dbReference type="EMBL" id="CAJNOV010000032">
    <property type="protein sequence ID" value="CAF0961732.1"/>
    <property type="molecule type" value="Genomic_DNA"/>
</dbReference>
<evidence type="ECO:0000259" key="7">
    <source>
        <dbReference type="Pfam" id="PF01120"/>
    </source>
</evidence>
<dbReference type="Pfam" id="PF01120">
    <property type="entry name" value="Alpha_L_fucos"/>
    <property type="match status" value="1"/>
</dbReference>
<dbReference type="OrthoDB" id="6039950at2759"/>
<comment type="caution">
    <text evidence="8">The sequence shown here is derived from an EMBL/GenBank/DDBJ whole genome shotgun (WGS) entry which is preliminary data.</text>
</comment>
<dbReference type="GO" id="GO:0005764">
    <property type="term" value="C:lysosome"/>
    <property type="evidence" value="ECO:0007669"/>
    <property type="project" value="TreeGrafter"/>
</dbReference>
<evidence type="ECO:0000256" key="5">
    <source>
        <dbReference type="ARBA" id="ARBA00023295"/>
    </source>
</evidence>
<protein>
    <recommendedName>
        <fullName evidence="2">alpha-L-fucosidase</fullName>
        <ecNumber evidence="2">3.2.1.51</ecNumber>
    </recommendedName>
</protein>
<evidence type="ECO:0000256" key="3">
    <source>
        <dbReference type="ARBA" id="ARBA00022729"/>
    </source>
</evidence>
<dbReference type="Gene3D" id="3.20.20.80">
    <property type="entry name" value="Glycosidases"/>
    <property type="match status" value="1"/>
</dbReference>
<evidence type="ECO:0000313" key="9">
    <source>
        <dbReference type="EMBL" id="CAF1671358.1"/>
    </source>
</evidence>
<dbReference type="PANTHER" id="PTHR10030:SF37">
    <property type="entry name" value="ALPHA-L-FUCOSIDASE-RELATED"/>
    <property type="match status" value="1"/>
</dbReference>
<dbReference type="Proteomes" id="UP000663855">
    <property type="component" value="Unassembled WGS sequence"/>
</dbReference>
<feature type="signal peptide" evidence="6">
    <location>
        <begin position="1"/>
        <end position="17"/>
    </location>
</feature>
<feature type="chain" id="PRO_5035683882" description="alpha-L-fucosidase" evidence="6">
    <location>
        <begin position="18"/>
        <end position="481"/>
    </location>
</feature>
<evidence type="ECO:0000313" key="10">
    <source>
        <dbReference type="EMBL" id="CAF4529025.1"/>
    </source>
</evidence>
<evidence type="ECO:0000256" key="1">
    <source>
        <dbReference type="ARBA" id="ARBA00007951"/>
    </source>
</evidence>
<dbReference type="SUPFAM" id="SSF51445">
    <property type="entry name" value="(Trans)glycosidases"/>
    <property type="match status" value="1"/>
</dbReference>
<evidence type="ECO:0000256" key="4">
    <source>
        <dbReference type="ARBA" id="ARBA00022801"/>
    </source>
</evidence>
<gene>
    <name evidence="8" type="ORF">CJN711_LOCUS455</name>
    <name evidence="10" type="ORF">GIL414_LOCUS35938</name>
    <name evidence="9" type="ORF">KQP761_LOCUS34336</name>
</gene>
<keyword evidence="5" id="KW-0326">Glycosidase</keyword>
<dbReference type="GO" id="GO:0004560">
    <property type="term" value="F:alpha-L-fucosidase activity"/>
    <property type="evidence" value="ECO:0007669"/>
    <property type="project" value="UniProtKB-EC"/>
</dbReference>
<dbReference type="GO" id="GO:0006004">
    <property type="term" value="P:fucose metabolic process"/>
    <property type="evidence" value="ECO:0007669"/>
    <property type="project" value="TreeGrafter"/>
</dbReference>
<dbReference type="Proteomes" id="UP000663834">
    <property type="component" value="Unassembled WGS sequence"/>
</dbReference>
<evidence type="ECO:0000313" key="8">
    <source>
        <dbReference type="EMBL" id="CAF0961732.1"/>
    </source>
</evidence>
<dbReference type="EMBL" id="CAJOBJ010088023">
    <property type="protein sequence ID" value="CAF4529025.1"/>
    <property type="molecule type" value="Genomic_DNA"/>
</dbReference>
<dbReference type="AlphaFoldDB" id="A0A814DU26"/>
<reference evidence="8" key="1">
    <citation type="submission" date="2021-02" db="EMBL/GenBank/DDBJ databases">
        <authorList>
            <person name="Nowell W R."/>
        </authorList>
    </citation>
    <scope>NUCLEOTIDE SEQUENCE</scope>
</reference>
<evidence type="ECO:0000256" key="6">
    <source>
        <dbReference type="SAM" id="SignalP"/>
    </source>
</evidence>